<keyword evidence="6 9" id="KW-0378">Hydrolase</keyword>
<reference evidence="11 12" key="1">
    <citation type="submission" date="2019-01" db="EMBL/GenBank/DDBJ databases">
        <authorList>
            <person name="Chen W.-M."/>
        </authorList>
    </citation>
    <scope>NUCLEOTIDE SEQUENCE [LARGE SCALE GENOMIC DNA]</scope>
    <source>
        <strain evidence="11 12">HPM-16</strain>
    </source>
</reference>
<dbReference type="GO" id="GO:0006508">
    <property type="term" value="P:proteolysis"/>
    <property type="evidence" value="ECO:0007669"/>
    <property type="project" value="UniProtKB-KW"/>
</dbReference>
<dbReference type="FunFam" id="2.30.250.10:FF:000003">
    <property type="entry name" value="Probable M18 family aminopeptidase 2"/>
    <property type="match status" value="1"/>
</dbReference>
<dbReference type="Gene3D" id="3.40.630.10">
    <property type="entry name" value="Zn peptidases"/>
    <property type="match status" value="1"/>
</dbReference>
<dbReference type="SUPFAM" id="SSF53187">
    <property type="entry name" value="Zn-dependent exopeptidases"/>
    <property type="match status" value="1"/>
</dbReference>
<dbReference type="EC" id="3.4.11.-" evidence="10"/>
<gene>
    <name evidence="11" type="ORF">EOE65_00185</name>
</gene>
<comment type="cofactor">
    <cofactor evidence="1 10">
        <name>Zn(2+)</name>
        <dbReference type="ChEBI" id="CHEBI:29105"/>
    </cofactor>
</comment>
<dbReference type="PANTHER" id="PTHR28570">
    <property type="entry name" value="ASPARTYL AMINOPEPTIDASE"/>
    <property type="match status" value="1"/>
</dbReference>
<sequence>MTVVNRLAQFLDASPTPFHAVENMRAALLSAGFQELNEADAWDLKAAQRYFTTRNGASIVAWQMPADALAESGLRMVGAHTDSPCLKVKPKPELHQQGYWQLGVEVYGGVLLNPWFDRGLALAGRLTCLDEGGALCHHLIDFKRAIAVIPNLAIHLDREANSGRAINAQTMLPPILGQSDQALDFRALLREELARQGVVVSEVIDYELSFYDTQGAETVGLNNELFMSARLDNLLSCFMGLEALLNADAKTGMLLVCNDHEEVGSMSATGAQGPMLENVLMRMLPDAEQRICMLTRSMMISADNAHGIHPNFADRHDANHGPLLNAGPVIKLNANQRYASTDVTSAIFKLLARDAGVSVQEFVVRSDMACGSTIGPITSAELGVKTLDIGVPQFGMHSIRETAGVQDVEATVEVLTRFYQLDSLPA</sequence>
<dbReference type="NCBIfam" id="NF002759">
    <property type="entry name" value="PRK02813.1"/>
    <property type="match status" value="1"/>
</dbReference>
<protein>
    <recommendedName>
        <fullName evidence="10">M18 family aminopeptidase</fullName>
        <ecNumber evidence="10">3.4.11.-</ecNumber>
    </recommendedName>
</protein>
<keyword evidence="12" id="KW-1185">Reference proteome</keyword>
<evidence type="ECO:0000256" key="1">
    <source>
        <dbReference type="ARBA" id="ARBA00001947"/>
    </source>
</evidence>
<name>A0A437QC69_9GAMM</name>
<evidence type="ECO:0000256" key="4">
    <source>
        <dbReference type="ARBA" id="ARBA00022670"/>
    </source>
</evidence>
<dbReference type="RefSeq" id="WP_127692280.1">
    <property type="nucleotide sequence ID" value="NZ_SACQ01000001.1"/>
</dbReference>
<evidence type="ECO:0000256" key="7">
    <source>
        <dbReference type="ARBA" id="ARBA00022833"/>
    </source>
</evidence>
<organism evidence="11 12">
    <name type="scientific">Neptunomonas marina</name>
    <dbReference type="NCBI Taxonomy" id="1815562"/>
    <lineage>
        <taxon>Bacteria</taxon>
        <taxon>Pseudomonadati</taxon>
        <taxon>Pseudomonadota</taxon>
        <taxon>Gammaproteobacteria</taxon>
        <taxon>Oceanospirillales</taxon>
        <taxon>Oceanospirillaceae</taxon>
        <taxon>Neptunomonas</taxon>
    </lineage>
</organism>
<evidence type="ECO:0000256" key="3">
    <source>
        <dbReference type="ARBA" id="ARBA00022438"/>
    </source>
</evidence>
<evidence type="ECO:0000313" key="12">
    <source>
        <dbReference type="Proteomes" id="UP000282818"/>
    </source>
</evidence>
<dbReference type="GO" id="GO:0008237">
    <property type="term" value="F:metallopeptidase activity"/>
    <property type="evidence" value="ECO:0007669"/>
    <property type="project" value="UniProtKB-KW"/>
</dbReference>
<evidence type="ECO:0000256" key="8">
    <source>
        <dbReference type="ARBA" id="ARBA00023049"/>
    </source>
</evidence>
<dbReference type="AlphaFoldDB" id="A0A437QC69"/>
<keyword evidence="5 9" id="KW-0479">Metal-binding</keyword>
<evidence type="ECO:0000256" key="9">
    <source>
        <dbReference type="RuleBase" id="RU004386"/>
    </source>
</evidence>
<dbReference type="InterPro" id="IPR001948">
    <property type="entry name" value="Peptidase_M18"/>
</dbReference>
<dbReference type="Gene3D" id="2.30.250.10">
    <property type="entry name" value="Aminopeptidase i, Domain 2"/>
    <property type="match status" value="1"/>
</dbReference>
<keyword evidence="8 9" id="KW-0482">Metalloprotease</keyword>
<accession>A0A437QC69</accession>
<evidence type="ECO:0000256" key="6">
    <source>
        <dbReference type="ARBA" id="ARBA00022801"/>
    </source>
</evidence>
<evidence type="ECO:0000256" key="5">
    <source>
        <dbReference type="ARBA" id="ARBA00022723"/>
    </source>
</evidence>
<evidence type="ECO:0000256" key="10">
    <source>
        <dbReference type="RuleBase" id="RU004387"/>
    </source>
</evidence>
<dbReference type="InterPro" id="IPR023358">
    <property type="entry name" value="Peptidase_M18_dom2"/>
</dbReference>
<comment type="similarity">
    <text evidence="2 9">Belongs to the peptidase M18 family.</text>
</comment>
<evidence type="ECO:0000313" key="11">
    <source>
        <dbReference type="EMBL" id="RVU32111.1"/>
    </source>
</evidence>
<dbReference type="Pfam" id="PF02127">
    <property type="entry name" value="Peptidase_M18"/>
    <property type="match status" value="1"/>
</dbReference>
<dbReference type="EMBL" id="SACQ01000001">
    <property type="protein sequence ID" value="RVU32111.1"/>
    <property type="molecule type" value="Genomic_DNA"/>
</dbReference>
<keyword evidence="4 9" id="KW-0645">Protease</keyword>
<dbReference type="SUPFAM" id="SSF101821">
    <property type="entry name" value="Aminopeptidase/glucanase lid domain"/>
    <property type="match status" value="1"/>
</dbReference>
<keyword evidence="7 9" id="KW-0862">Zinc</keyword>
<dbReference type="PRINTS" id="PR00932">
    <property type="entry name" value="AMINO1PTASE"/>
</dbReference>
<dbReference type="GO" id="GO:0004177">
    <property type="term" value="F:aminopeptidase activity"/>
    <property type="evidence" value="ECO:0007669"/>
    <property type="project" value="UniProtKB-KW"/>
</dbReference>
<dbReference type="GO" id="GO:0005737">
    <property type="term" value="C:cytoplasm"/>
    <property type="evidence" value="ECO:0007669"/>
    <property type="project" value="UniProtKB-ARBA"/>
</dbReference>
<dbReference type="GO" id="GO:0008270">
    <property type="term" value="F:zinc ion binding"/>
    <property type="evidence" value="ECO:0007669"/>
    <property type="project" value="InterPro"/>
</dbReference>
<comment type="caution">
    <text evidence="11">The sequence shown here is derived from an EMBL/GenBank/DDBJ whole genome shotgun (WGS) entry which is preliminary data.</text>
</comment>
<proteinExistence type="inferred from homology"/>
<dbReference type="CDD" id="cd05658">
    <property type="entry name" value="M18_DAP"/>
    <property type="match status" value="1"/>
</dbReference>
<evidence type="ECO:0000256" key="2">
    <source>
        <dbReference type="ARBA" id="ARBA00008290"/>
    </source>
</evidence>
<keyword evidence="3 9" id="KW-0031">Aminopeptidase</keyword>
<dbReference type="PANTHER" id="PTHR28570:SF3">
    <property type="entry name" value="ASPARTYL AMINOPEPTIDASE"/>
    <property type="match status" value="1"/>
</dbReference>
<dbReference type="Proteomes" id="UP000282818">
    <property type="component" value="Unassembled WGS sequence"/>
</dbReference>